<evidence type="ECO:0000259" key="3">
    <source>
        <dbReference type="PROSITE" id="PS51186"/>
    </source>
</evidence>
<accession>A0ABV2R7F5</accession>
<dbReference type="RefSeq" id="WP_354087300.1">
    <property type="nucleotide sequence ID" value="NZ_JBEPTF010000001.1"/>
</dbReference>
<dbReference type="InterPro" id="IPR050832">
    <property type="entry name" value="Bact_Acetyltransf"/>
</dbReference>
<reference evidence="4 5" key="1">
    <citation type="submission" date="2024-06" db="EMBL/GenBank/DDBJ databases">
        <title>Sorghum-associated microbial communities from plants grown in Nebraska, USA.</title>
        <authorList>
            <person name="Schachtman D."/>
        </authorList>
    </citation>
    <scope>NUCLEOTIDE SEQUENCE [LARGE SCALE GENOMIC DNA]</scope>
    <source>
        <strain evidence="4 5">2814</strain>
    </source>
</reference>
<dbReference type="InterPro" id="IPR000182">
    <property type="entry name" value="GNAT_dom"/>
</dbReference>
<protein>
    <submittedName>
        <fullName evidence="4">Ribosomal protein S18 acetylase RimI-like enzyme</fullName>
    </submittedName>
</protein>
<dbReference type="CDD" id="cd04301">
    <property type="entry name" value="NAT_SF"/>
    <property type="match status" value="1"/>
</dbReference>
<dbReference type="Pfam" id="PF00583">
    <property type="entry name" value="Acetyltransf_1"/>
    <property type="match status" value="1"/>
</dbReference>
<keyword evidence="2" id="KW-0012">Acyltransferase</keyword>
<dbReference type="SUPFAM" id="SSF55729">
    <property type="entry name" value="Acyl-CoA N-acyltransferases (Nat)"/>
    <property type="match status" value="1"/>
</dbReference>
<dbReference type="Gene3D" id="3.40.630.30">
    <property type="match status" value="1"/>
</dbReference>
<keyword evidence="5" id="KW-1185">Reference proteome</keyword>
<sequence length="176" mass="19050">MSEPVFRPAAPSDVPALHGLIESAYRGDSAKAGWTHEADLLGGQRTDEAELGGLIADPSRAILLAETDGALVGCVQVESRGEGLAYLGLLTVDPERQAGGLGRRLIEAAEVEAVSRFAADRMEMTVIRKRAELIAWYERRGYAQTGETRPFPFDETTFGLSPDQDLTFVVMEKALT</sequence>
<keyword evidence="1" id="KW-0808">Transferase</keyword>
<dbReference type="EMBL" id="JBEPTF010000001">
    <property type="protein sequence ID" value="MET4682345.1"/>
    <property type="molecule type" value="Genomic_DNA"/>
</dbReference>
<feature type="domain" description="N-acetyltransferase" evidence="3">
    <location>
        <begin position="4"/>
        <end position="176"/>
    </location>
</feature>
<dbReference type="PROSITE" id="PS51186">
    <property type="entry name" value="GNAT"/>
    <property type="match status" value="1"/>
</dbReference>
<evidence type="ECO:0000256" key="1">
    <source>
        <dbReference type="ARBA" id="ARBA00022679"/>
    </source>
</evidence>
<dbReference type="PANTHER" id="PTHR43877">
    <property type="entry name" value="AMINOALKYLPHOSPHONATE N-ACETYLTRANSFERASE-RELATED-RELATED"/>
    <property type="match status" value="1"/>
</dbReference>
<name>A0ABV2R7F5_9CAUL</name>
<comment type="caution">
    <text evidence="4">The sequence shown here is derived from an EMBL/GenBank/DDBJ whole genome shotgun (WGS) entry which is preliminary data.</text>
</comment>
<dbReference type="PANTHER" id="PTHR43877:SF2">
    <property type="entry name" value="AMINOALKYLPHOSPHONATE N-ACETYLTRANSFERASE-RELATED"/>
    <property type="match status" value="1"/>
</dbReference>
<evidence type="ECO:0000256" key="2">
    <source>
        <dbReference type="ARBA" id="ARBA00023315"/>
    </source>
</evidence>
<proteinExistence type="predicted"/>
<dbReference type="InterPro" id="IPR016181">
    <property type="entry name" value="Acyl_CoA_acyltransferase"/>
</dbReference>
<dbReference type="Proteomes" id="UP001549313">
    <property type="component" value="Unassembled WGS sequence"/>
</dbReference>
<evidence type="ECO:0000313" key="4">
    <source>
        <dbReference type="EMBL" id="MET4682345.1"/>
    </source>
</evidence>
<gene>
    <name evidence="4" type="ORF">ABIE19_000254</name>
</gene>
<evidence type="ECO:0000313" key="5">
    <source>
        <dbReference type="Proteomes" id="UP001549313"/>
    </source>
</evidence>
<organism evidence="4 5">
    <name type="scientific">Brevundimonas faecalis</name>
    <dbReference type="NCBI Taxonomy" id="947378"/>
    <lineage>
        <taxon>Bacteria</taxon>
        <taxon>Pseudomonadati</taxon>
        <taxon>Pseudomonadota</taxon>
        <taxon>Alphaproteobacteria</taxon>
        <taxon>Caulobacterales</taxon>
        <taxon>Caulobacteraceae</taxon>
        <taxon>Brevundimonas</taxon>
    </lineage>
</organism>